<feature type="chain" id="PRO_5020244489" description="Secreted protein" evidence="2">
    <location>
        <begin position="23"/>
        <end position="88"/>
    </location>
</feature>
<evidence type="ECO:0000313" key="3">
    <source>
        <dbReference type="EMBL" id="TLD91102.1"/>
    </source>
</evidence>
<reference evidence="3 4" key="1">
    <citation type="journal article" date="2014" name="Genome Announc.">
        <title>Draft genome sequences of eight enterohepatic helicobacter species isolated from both laboratory and wild rodents.</title>
        <authorList>
            <person name="Sheh A."/>
            <person name="Shen Z."/>
            <person name="Fox J.G."/>
        </authorList>
    </citation>
    <scope>NUCLEOTIDE SEQUENCE [LARGE SCALE GENOMIC DNA]</scope>
    <source>
        <strain evidence="3 4">MIT 96-1001</strain>
    </source>
</reference>
<accession>A0A4V6I167</accession>
<sequence>MNNKKILSVIFVLISYSNICIAGATSEINSMDNEVKNLKNIAKDQNNEIEDKINLGKLILVEVKRNIFLIKQKNELILNYWHIKSQIQ</sequence>
<feature type="coiled-coil region" evidence="1">
    <location>
        <begin position="21"/>
        <end position="55"/>
    </location>
</feature>
<keyword evidence="2" id="KW-0732">Signal</keyword>
<name>A0A4V6I167_9HELI</name>
<evidence type="ECO:0000313" key="4">
    <source>
        <dbReference type="Proteomes" id="UP000029921"/>
    </source>
</evidence>
<evidence type="ECO:0008006" key="5">
    <source>
        <dbReference type="Google" id="ProtNLM"/>
    </source>
</evidence>
<protein>
    <recommendedName>
        <fullName evidence="5">Secreted protein</fullName>
    </recommendedName>
</protein>
<feature type="signal peptide" evidence="2">
    <location>
        <begin position="1"/>
        <end position="22"/>
    </location>
</feature>
<keyword evidence="4" id="KW-1185">Reference proteome</keyword>
<proteinExistence type="predicted"/>
<dbReference type="EMBL" id="JRPE02000025">
    <property type="protein sequence ID" value="TLD91102.1"/>
    <property type="molecule type" value="Genomic_DNA"/>
</dbReference>
<comment type="caution">
    <text evidence="3">The sequence shown here is derived from an EMBL/GenBank/DDBJ whole genome shotgun (WGS) entry which is preliminary data.</text>
</comment>
<keyword evidence="1" id="KW-0175">Coiled coil</keyword>
<organism evidence="3 4">
    <name type="scientific">Helicobacter magdeburgensis</name>
    <dbReference type="NCBI Taxonomy" id="471858"/>
    <lineage>
        <taxon>Bacteria</taxon>
        <taxon>Pseudomonadati</taxon>
        <taxon>Campylobacterota</taxon>
        <taxon>Epsilonproteobacteria</taxon>
        <taxon>Campylobacterales</taxon>
        <taxon>Helicobacteraceae</taxon>
        <taxon>Helicobacter</taxon>
    </lineage>
</organism>
<evidence type="ECO:0000256" key="1">
    <source>
        <dbReference type="SAM" id="Coils"/>
    </source>
</evidence>
<dbReference type="RefSeq" id="WP_034587662.1">
    <property type="nucleotide sequence ID" value="NZ_JRPE02000025.1"/>
</dbReference>
<dbReference type="Proteomes" id="UP000029921">
    <property type="component" value="Unassembled WGS sequence"/>
</dbReference>
<dbReference type="AlphaFoldDB" id="A0A4V6I167"/>
<evidence type="ECO:0000256" key="2">
    <source>
        <dbReference type="SAM" id="SignalP"/>
    </source>
</evidence>
<gene>
    <name evidence="3" type="ORF">LS74_010335</name>
</gene>